<keyword evidence="1" id="KW-0732">Signal</keyword>
<evidence type="ECO:0000256" key="1">
    <source>
        <dbReference type="SAM" id="SignalP"/>
    </source>
</evidence>
<feature type="chain" id="PRO_5009285867" description="Lipoprotein" evidence="1">
    <location>
        <begin position="23"/>
        <end position="212"/>
    </location>
</feature>
<protein>
    <recommendedName>
        <fullName evidence="4">Lipoprotein</fullName>
    </recommendedName>
</protein>
<reference evidence="3" key="1">
    <citation type="submission" date="2016-10" db="EMBL/GenBank/DDBJ databases">
        <authorList>
            <person name="Varghese N."/>
            <person name="Submissions S."/>
        </authorList>
    </citation>
    <scope>NUCLEOTIDE SEQUENCE [LARGE SCALE GENOMIC DNA]</scope>
    <source>
        <strain evidence="3">DSM 17298</strain>
    </source>
</reference>
<evidence type="ECO:0008006" key="4">
    <source>
        <dbReference type="Google" id="ProtNLM"/>
    </source>
</evidence>
<evidence type="ECO:0000313" key="2">
    <source>
        <dbReference type="EMBL" id="SEF70741.1"/>
    </source>
</evidence>
<accession>A0A1H5U8S0</accession>
<feature type="signal peptide" evidence="1">
    <location>
        <begin position="1"/>
        <end position="22"/>
    </location>
</feature>
<dbReference type="Proteomes" id="UP000236736">
    <property type="component" value="Unassembled WGS sequence"/>
</dbReference>
<dbReference type="AlphaFoldDB" id="A0A1H5U8S0"/>
<gene>
    <name evidence="2" type="ORF">SAMN03080598_01083</name>
</gene>
<dbReference type="RefSeq" id="WP_103923774.1">
    <property type="nucleotide sequence ID" value="NZ_FNVR01000004.1"/>
</dbReference>
<name>A0A1H5U8S0_9BACT</name>
<dbReference type="PROSITE" id="PS51257">
    <property type="entry name" value="PROKAR_LIPOPROTEIN"/>
    <property type="match status" value="1"/>
</dbReference>
<evidence type="ECO:0000313" key="3">
    <source>
        <dbReference type="Proteomes" id="UP000236736"/>
    </source>
</evidence>
<proteinExistence type="predicted"/>
<dbReference type="OrthoDB" id="822903at2"/>
<keyword evidence="3" id="KW-1185">Reference proteome</keyword>
<dbReference type="EMBL" id="FNVR01000004">
    <property type="protein sequence ID" value="SEF70741.1"/>
    <property type="molecule type" value="Genomic_DNA"/>
</dbReference>
<organism evidence="2 3">
    <name type="scientific">Algoriphagus boritolerans DSM 17298 = JCM 18970</name>
    <dbReference type="NCBI Taxonomy" id="1120964"/>
    <lineage>
        <taxon>Bacteria</taxon>
        <taxon>Pseudomonadati</taxon>
        <taxon>Bacteroidota</taxon>
        <taxon>Cytophagia</taxon>
        <taxon>Cytophagales</taxon>
        <taxon>Cyclobacteriaceae</taxon>
        <taxon>Algoriphagus</taxon>
    </lineage>
</organism>
<sequence>MKKVLSALFVSLFFVSCTSSKIYTTQTCMVCLNPTDGILVLPLAWEPSFRQLSVSQKNQIERQIISLLQNEGFHKVEVLDRLDYELLKEGIKDLNDPVQREKLSSKLGYSYLIGLTIGPTRVGETWAYQTPQEAYDLAPVPDMEISSILRMALISTETGQIESDFTITSTNSGLTTSDEDGGLDYQNYAELFGVIQHGVAKGIKNLVNGCSC</sequence>